<dbReference type="EMBL" id="KQ423217">
    <property type="protein sequence ID" value="KOF73263.1"/>
    <property type="molecule type" value="Genomic_DNA"/>
</dbReference>
<keyword evidence="5" id="KW-0472">Membrane</keyword>
<dbReference type="STRING" id="37653.A0A0L8G8R2"/>
<dbReference type="OrthoDB" id="2013775at2759"/>
<dbReference type="Gene3D" id="3.80.10.10">
    <property type="entry name" value="Ribonuclease Inhibitor"/>
    <property type="match status" value="3"/>
</dbReference>
<keyword evidence="5" id="KW-1133">Transmembrane helix</keyword>
<proteinExistence type="predicted"/>
<organism evidence="7">
    <name type="scientific">Octopus bimaculoides</name>
    <name type="common">California two-spotted octopus</name>
    <dbReference type="NCBI Taxonomy" id="37653"/>
    <lineage>
        <taxon>Eukaryota</taxon>
        <taxon>Metazoa</taxon>
        <taxon>Spiralia</taxon>
        <taxon>Lophotrochozoa</taxon>
        <taxon>Mollusca</taxon>
        <taxon>Cephalopoda</taxon>
        <taxon>Coleoidea</taxon>
        <taxon>Octopodiformes</taxon>
        <taxon>Octopoda</taxon>
        <taxon>Incirrata</taxon>
        <taxon>Octopodidae</taxon>
        <taxon>Octopus</taxon>
    </lineage>
</organism>
<keyword evidence="2 6" id="KW-0732">Signal</keyword>
<keyword evidence="1" id="KW-0433">Leucine-rich repeat</keyword>
<accession>A0A0L8G8R2</accession>
<dbReference type="AlphaFoldDB" id="A0A0L8G8R2"/>
<keyword evidence="5" id="KW-0812">Transmembrane</keyword>
<dbReference type="SUPFAM" id="SSF52058">
    <property type="entry name" value="L domain-like"/>
    <property type="match status" value="1"/>
</dbReference>
<dbReference type="SMART" id="SM00369">
    <property type="entry name" value="LRR_TYP"/>
    <property type="match status" value="6"/>
</dbReference>
<evidence type="ECO:0000313" key="7">
    <source>
        <dbReference type="EMBL" id="KOF73263.1"/>
    </source>
</evidence>
<feature type="chain" id="PRO_5005582840" description="LRRCT domain-containing protein" evidence="6">
    <location>
        <begin position="20"/>
        <end position="557"/>
    </location>
</feature>
<evidence type="ECO:0000256" key="2">
    <source>
        <dbReference type="ARBA" id="ARBA00022729"/>
    </source>
</evidence>
<evidence type="ECO:0000256" key="5">
    <source>
        <dbReference type="SAM" id="Phobius"/>
    </source>
</evidence>
<dbReference type="InterPro" id="IPR032675">
    <property type="entry name" value="LRR_dom_sf"/>
</dbReference>
<sequence length="557" mass="63280">MLRHALIVTWLFGATLTTSYILNYSPDFMNLKCFNCTYSNVTFFQLSYNNISSISITNNTILQLNFTQNQNDTILINLGSMPNLQGLNVSNNKLLDLPYSLLSYPKWQTLDISSNEIIYLTKPIVTNSLHLHLQNNKIQELSDSLFQDCPNLEKLDLSNNKLKQIKLKTFSNLKNLSSLNLSKNQIQTIYGHLSLSKLNSLDLSENLIQTLSKNMFSEVPLNLNELDLGHNKLTEISSDAFIQLLSLKNFSLQGNNMTKSINSLRLPYHLKNFDLSNCSLQEIDQCPFHNLKDIQNLNLEHNSLPCNCHLNSIINMYGSSVHIKTCRNSSKEIDKALINSLELKCQPQTCDNWNPNINSDASSNLNVSTEIEKGRVRIKWMTSLIVNSFHVSISDSSENQIEDITLKYEHEYSFDTDSAFVTYHICVNALDRDDDIISKKCISVFMKDVNIITGIVAGLLALIPCVFGLIYITCKDRNYHRLNSDMQISTKPVKKSDLQQSNDKKVPAKLASPQENHNQGFQSDDDKLSSQYQNVEKLPQTSVEIPENPNNNQLTYL</sequence>
<dbReference type="InterPro" id="IPR001611">
    <property type="entry name" value="Leu-rich_rpt"/>
</dbReference>
<dbReference type="GO" id="GO:0005615">
    <property type="term" value="C:extracellular space"/>
    <property type="evidence" value="ECO:0007669"/>
    <property type="project" value="TreeGrafter"/>
</dbReference>
<dbReference type="PANTHER" id="PTHR24373:SF275">
    <property type="entry name" value="TIR DOMAIN-CONTAINING PROTEIN"/>
    <property type="match status" value="1"/>
</dbReference>
<dbReference type="OMA" id="SANCECK"/>
<keyword evidence="3" id="KW-0677">Repeat</keyword>
<reference evidence="7" key="1">
    <citation type="submission" date="2015-07" db="EMBL/GenBank/DDBJ databases">
        <title>MeaNS - Measles Nucleotide Surveillance Program.</title>
        <authorList>
            <person name="Tran T."/>
            <person name="Druce J."/>
        </authorList>
    </citation>
    <scope>NUCLEOTIDE SEQUENCE</scope>
    <source>
        <strain evidence="7">UCB-OBI-ISO-001</strain>
        <tissue evidence="7">Gonad</tissue>
    </source>
</reference>
<feature type="compositionally biased region" description="Polar residues" evidence="4">
    <location>
        <begin position="529"/>
        <end position="557"/>
    </location>
</feature>
<dbReference type="InterPro" id="IPR003591">
    <property type="entry name" value="Leu-rich_rpt_typical-subtyp"/>
</dbReference>
<feature type="transmembrane region" description="Helical" evidence="5">
    <location>
        <begin position="451"/>
        <end position="472"/>
    </location>
</feature>
<dbReference type="InterPro" id="IPR050328">
    <property type="entry name" value="Dev_Immune_Receptor"/>
</dbReference>
<dbReference type="KEGG" id="obi:106878478"/>
<protein>
    <recommendedName>
        <fullName evidence="8">LRRCT domain-containing protein</fullName>
    </recommendedName>
</protein>
<name>A0A0L8G8R2_OCTBM</name>
<dbReference type="Pfam" id="PF13855">
    <property type="entry name" value="LRR_8"/>
    <property type="match status" value="2"/>
</dbReference>
<feature type="compositionally biased region" description="Basic and acidic residues" evidence="4">
    <location>
        <begin position="494"/>
        <end position="506"/>
    </location>
</feature>
<evidence type="ECO:0000256" key="6">
    <source>
        <dbReference type="SAM" id="SignalP"/>
    </source>
</evidence>
<evidence type="ECO:0008006" key="8">
    <source>
        <dbReference type="Google" id="ProtNLM"/>
    </source>
</evidence>
<feature type="region of interest" description="Disordered" evidence="4">
    <location>
        <begin position="490"/>
        <end position="557"/>
    </location>
</feature>
<feature type="signal peptide" evidence="6">
    <location>
        <begin position="1"/>
        <end position="19"/>
    </location>
</feature>
<evidence type="ECO:0000256" key="1">
    <source>
        <dbReference type="ARBA" id="ARBA00022614"/>
    </source>
</evidence>
<evidence type="ECO:0000256" key="3">
    <source>
        <dbReference type="ARBA" id="ARBA00022737"/>
    </source>
</evidence>
<dbReference type="PROSITE" id="PS51450">
    <property type="entry name" value="LRR"/>
    <property type="match status" value="4"/>
</dbReference>
<dbReference type="PRINTS" id="PR00019">
    <property type="entry name" value="LEURICHRPT"/>
</dbReference>
<feature type="compositionally biased region" description="Polar residues" evidence="4">
    <location>
        <begin position="513"/>
        <end position="522"/>
    </location>
</feature>
<evidence type="ECO:0000256" key="4">
    <source>
        <dbReference type="SAM" id="MobiDB-lite"/>
    </source>
</evidence>
<gene>
    <name evidence="7" type="ORF">OCBIM_22038107mg</name>
</gene>
<dbReference type="GO" id="GO:0031012">
    <property type="term" value="C:extracellular matrix"/>
    <property type="evidence" value="ECO:0007669"/>
    <property type="project" value="TreeGrafter"/>
</dbReference>
<dbReference type="PANTHER" id="PTHR24373">
    <property type="entry name" value="SLIT RELATED LEUCINE-RICH REPEAT NEURONAL PROTEIN"/>
    <property type="match status" value="1"/>
</dbReference>